<feature type="region of interest" description="Disordered" evidence="4">
    <location>
        <begin position="1"/>
        <end position="36"/>
    </location>
</feature>
<dbReference type="EMBL" id="JAHQIW010003358">
    <property type="protein sequence ID" value="KAJ1358301.1"/>
    <property type="molecule type" value="Genomic_DNA"/>
</dbReference>
<dbReference type="PROSITE" id="PS00094">
    <property type="entry name" value="C5_MTASE_1"/>
    <property type="match status" value="1"/>
</dbReference>
<reference evidence="5" key="1">
    <citation type="submission" date="2021-06" db="EMBL/GenBank/DDBJ databases">
        <title>Parelaphostrongylus tenuis whole genome reference sequence.</title>
        <authorList>
            <person name="Garwood T.J."/>
            <person name="Larsen P.A."/>
            <person name="Fountain-Jones N.M."/>
            <person name="Garbe J.R."/>
            <person name="Macchietto M.G."/>
            <person name="Kania S.A."/>
            <person name="Gerhold R.W."/>
            <person name="Richards J.E."/>
            <person name="Wolf T.M."/>
        </authorList>
    </citation>
    <scope>NUCLEOTIDE SEQUENCE</scope>
    <source>
        <strain evidence="5">MNPRO001-30</strain>
        <tissue evidence="5">Meninges</tissue>
    </source>
</reference>
<proteinExistence type="predicted"/>
<evidence type="ECO:0000256" key="1">
    <source>
        <dbReference type="ARBA" id="ARBA00022603"/>
    </source>
</evidence>
<accession>A0AAD5QTC0</accession>
<evidence type="ECO:0000313" key="6">
    <source>
        <dbReference type="Proteomes" id="UP001196413"/>
    </source>
</evidence>
<comment type="caution">
    <text evidence="5">The sequence shown here is derived from an EMBL/GenBank/DDBJ whole genome shotgun (WGS) entry which is preliminary data.</text>
</comment>
<dbReference type="Proteomes" id="UP001196413">
    <property type="component" value="Unassembled WGS sequence"/>
</dbReference>
<evidence type="ECO:0000256" key="4">
    <source>
        <dbReference type="SAM" id="MobiDB-lite"/>
    </source>
</evidence>
<keyword evidence="6" id="KW-1185">Reference proteome</keyword>
<protein>
    <submittedName>
        <fullName evidence="5">Uncharacterized protein</fullName>
    </submittedName>
</protein>
<feature type="compositionally biased region" description="Acidic residues" evidence="4">
    <location>
        <begin position="27"/>
        <end position="36"/>
    </location>
</feature>
<organism evidence="5 6">
    <name type="scientific">Parelaphostrongylus tenuis</name>
    <name type="common">Meningeal worm</name>
    <dbReference type="NCBI Taxonomy" id="148309"/>
    <lineage>
        <taxon>Eukaryota</taxon>
        <taxon>Metazoa</taxon>
        <taxon>Ecdysozoa</taxon>
        <taxon>Nematoda</taxon>
        <taxon>Chromadorea</taxon>
        <taxon>Rhabditida</taxon>
        <taxon>Rhabditina</taxon>
        <taxon>Rhabditomorpha</taxon>
        <taxon>Strongyloidea</taxon>
        <taxon>Metastrongylidae</taxon>
        <taxon>Parelaphostrongylus</taxon>
    </lineage>
</organism>
<dbReference type="AlphaFoldDB" id="A0AAD5QTC0"/>
<evidence type="ECO:0000256" key="2">
    <source>
        <dbReference type="ARBA" id="ARBA00022679"/>
    </source>
</evidence>
<name>A0AAD5QTC0_PARTN</name>
<evidence type="ECO:0000313" key="5">
    <source>
        <dbReference type="EMBL" id="KAJ1358301.1"/>
    </source>
</evidence>
<keyword evidence="1" id="KW-0489">Methyltransferase</keyword>
<sequence length="66" mass="7063">MVASPPARGLAKGSIARHTRSVKGEIGDEADGSMEDNEFLANTVPCKALSPKTLPFDDDKQMFKAN</sequence>
<dbReference type="GO" id="GO:0032259">
    <property type="term" value="P:methylation"/>
    <property type="evidence" value="ECO:0007669"/>
    <property type="project" value="UniProtKB-KW"/>
</dbReference>
<evidence type="ECO:0000256" key="3">
    <source>
        <dbReference type="ARBA" id="ARBA00022691"/>
    </source>
</evidence>
<gene>
    <name evidence="5" type="ORF">KIN20_016703</name>
</gene>
<keyword evidence="3" id="KW-0949">S-adenosyl-L-methionine</keyword>
<dbReference type="GO" id="GO:0008168">
    <property type="term" value="F:methyltransferase activity"/>
    <property type="evidence" value="ECO:0007669"/>
    <property type="project" value="UniProtKB-KW"/>
</dbReference>
<keyword evidence="2" id="KW-0808">Transferase</keyword>
<dbReference type="InterPro" id="IPR018117">
    <property type="entry name" value="C5_DNA_meth_AS"/>
</dbReference>